<accession>A0A1X6P1I3</accession>
<dbReference type="AlphaFoldDB" id="A0A1X6P1I3"/>
<organism evidence="2 3">
    <name type="scientific">Porphyra umbilicalis</name>
    <name type="common">Purple laver</name>
    <name type="synonym">Red alga</name>
    <dbReference type="NCBI Taxonomy" id="2786"/>
    <lineage>
        <taxon>Eukaryota</taxon>
        <taxon>Rhodophyta</taxon>
        <taxon>Bangiophyceae</taxon>
        <taxon>Bangiales</taxon>
        <taxon>Bangiaceae</taxon>
        <taxon>Porphyra</taxon>
    </lineage>
</organism>
<gene>
    <name evidence="2" type="ORF">BU14_0269s0008</name>
</gene>
<keyword evidence="3" id="KW-1185">Reference proteome</keyword>
<dbReference type="EMBL" id="KV918932">
    <property type="protein sequence ID" value="OSX74728.1"/>
    <property type="molecule type" value="Genomic_DNA"/>
</dbReference>
<evidence type="ECO:0000313" key="2">
    <source>
        <dbReference type="EMBL" id="OSX74728.1"/>
    </source>
</evidence>
<name>A0A1X6P1I3_PORUM</name>
<evidence type="ECO:0000256" key="1">
    <source>
        <dbReference type="SAM" id="MobiDB-lite"/>
    </source>
</evidence>
<sequence length="64" mass="6496">MGCAPGMQCCFQVAPSAAEAMEGGGRLGVGGAVRGARPDHCHPPAARGQAWTAAGRGRTRVYMP</sequence>
<feature type="region of interest" description="Disordered" evidence="1">
    <location>
        <begin position="40"/>
        <end position="64"/>
    </location>
</feature>
<evidence type="ECO:0000313" key="3">
    <source>
        <dbReference type="Proteomes" id="UP000218209"/>
    </source>
</evidence>
<proteinExistence type="predicted"/>
<protein>
    <submittedName>
        <fullName evidence="2">Uncharacterized protein</fullName>
    </submittedName>
</protein>
<reference evidence="2 3" key="1">
    <citation type="submission" date="2017-03" db="EMBL/GenBank/DDBJ databases">
        <title>WGS assembly of Porphyra umbilicalis.</title>
        <authorList>
            <person name="Brawley S.H."/>
            <person name="Blouin N.A."/>
            <person name="Ficko-Blean E."/>
            <person name="Wheeler G.L."/>
            <person name="Lohr M."/>
            <person name="Goodson H.V."/>
            <person name="Jenkins J.W."/>
            <person name="Blaby-Haas C.E."/>
            <person name="Helliwell K.E."/>
            <person name="Chan C."/>
            <person name="Marriage T."/>
            <person name="Bhattacharya D."/>
            <person name="Klein A.S."/>
            <person name="Badis Y."/>
            <person name="Brodie J."/>
            <person name="Cao Y."/>
            <person name="Collen J."/>
            <person name="Dittami S.M."/>
            <person name="Gachon C.M."/>
            <person name="Green B.R."/>
            <person name="Karpowicz S."/>
            <person name="Kim J.W."/>
            <person name="Kudahl U."/>
            <person name="Lin S."/>
            <person name="Michel G."/>
            <person name="Mittag M."/>
            <person name="Olson B.J."/>
            <person name="Pangilinan J."/>
            <person name="Peng Y."/>
            <person name="Qiu H."/>
            <person name="Shu S."/>
            <person name="Singer J.T."/>
            <person name="Smith A.G."/>
            <person name="Sprecher B.N."/>
            <person name="Wagner V."/>
            <person name="Wang W."/>
            <person name="Wang Z.-Y."/>
            <person name="Yan J."/>
            <person name="Yarish C."/>
            <person name="Zoeuner-Riek S."/>
            <person name="Zhuang Y."/>
            <person name="Zou Y."/>
            <person name="Lindquist E.A."/>
            <person name="Grimwood J."/>
            <person name="Barry K."/>
            <person name="Rokhsar D.S."/>
            <person name="Schmutz J."/>
            <person name="Stiller J.W."/>
            <person name="Grossman A.R."/>
            <person name="Prochnik S.E."/>
        </authorList>
    </citation>
    <scope>NUCLEOTIDE SEQUENCE [LARGE SCALE GENOMIC DNA]</scope>
    <source>
        <strain evidence="2">4086291</strain>
    </source>
</reference>
<dbReference type="Proteomes" id="UP000218209">
    <property type="component" value="Unassembled WGS sequence"/>
</dbReference>